<dbReference type="AlphaFoldDB" id="A0AAV2T9Y2"/>
<comment type="similarity">
    <text evidence="1">Belongs to the BicD family.</text>
</comment>
<gene>
    <name evidence="5" type="ORF">CDAUBV1_LOCUS6471</name>
</gene>
<dbReference type="GO" id="GO:0034452">
    <property type="term" value="F:dynactin binding"/>
    <property type="evidence" value="ECO:0007669"/>
    <property type="project" value="TreeGrafter"/>
</dbReference>
<dbReference type="GO" id="GO:0005829">
    <property type="term" value="C:cytosol"/>
    <property type="evidence" value="ECO:0007669"/>
    <property type="project" value="TreeGrafter"/>
</dbReference>
<evidence type="ECO:0000256" key="2">
    <source>
        <dbReference type="ARBA" id="ARBA00023054"/>
    </source>
</evidence>
<dbReference type="Gene3D" id="1.10.287.1490">
    <property type="match status" value="1"/>
</dbReference>
<evidence type="ECO:0008006" key="7">
    <source>
        <dbReference type="Google" id="ProtNLM"/>
    </source>
</evidence>
<sequence length="939" mass="106768">MSEGGTLNLQEENVKLQNALRDAIKDKCDAAEYGLRLLEEKQQLQNQVEEYEKKLGEVYRELKLSKQKLEEQNLIHRRLSIAGFEEEQDLLSKSANREQELLSQVQDLEVELKELKSKFERQMADNDGLQQKCSEQQAKFEELNSAHQRLKAELKETKAKDSQLLNEFDDLEAENLDLQKTILSLKTSQVEFESLRHEFKRMQEENDIIHTQLEEITRLKRMTEKSLEEALESLQIERDQRHNLRKELDSRLASESMFHFTTMHNELKGSALMNITGREGTAPSPNASTDKAVSPMNPSISLGDSRDENLSKNSAVPPQEQKKSESPVNHASDDLFTELRTTEMAKYQTELAQLENEKAELTRKLEEIQRSLELATSEAANKQERINGLLAQLDVIMSVKSEADSEFETKEKELESPVSEPSEVGANSKDLMAESSLSVLLHLNENENEEIASQPAYKSLRKALRMSENRYSVALRQIASMQHDLWRFHEREKLNNRPELATEEGLKKELIRLQGCLDERAETIKNLQNNLDAKEESARLTDGKLQIVSNDMGRELSTLLDVYSIVCSAMKEAPSKQVVDLTERLHTSLRLGKDSPDESVASDLTTTDDGDRSVVGPVTIPPGSTWSETLANGIDCQLLIANQLRHILHAFVEKYTQVLKQANGQSSVDLEEAQQQVLRLTASLERKREQLFTLRNMLRANKTTAEKALANLKQKYENEKLIVTETMQKLRSELKTLKEDAANYASIRAVFAQRYDQYITQMDELQRKLNHAEEEKRTVNSLLRLAIQQKLMLTQRLEEFELAREGQNHALYHQQQAFTMPQHQIFEQNPVQPVSVSNLLPGPHSYSGGVYGPRQQPQPPPQHQQSQSYTPNYAHSDTASSHSAMTSMSPGAQTTGLPVHHQILSPHHHNPNSPSGAVPRFSSSAPNKRAPRFKRDVQS</sequence>
<feature type="coiled-coil region" evidence="3">
    <location>
        <begin position="337"/>
        <end position="392"/>
    </location>
</feature>
<dbReference type="GO" id="GO:0070840">
    <property type="term" value="F:dynein complex binding"/>
    <property type="evidence" value="ECO:0007669"/>
    <property type="project" value="InterPro"/>
</dbReference>
<feature type="coiled-coil region" evidence="3">
    <location>
        <begin position="517"/>
        <end position="544"/>
    </location>
</feature>
<dbReference type="GO" id="GO:0070507">
    <property type="term" value="P:regulation of microtubule cytoskeleton organization"/>
    <property type="evidence" value="ECO:0007669"/>
    <property type="project" value="TreeGrafter"/>
</dbReference>
<feature type="region of interest" description="Disordered" evidence="4">
    <location>
        <begin position="276"/>
        <end position="331"/>
    </location>
</feature>
<comment type="caution">
    <text evidence="5">The sequence shown here is derived from an EMBL/GenBank/DDBJ whole genome shotgun (WGS) entry which is preliminary data.</text>
</comment>
<feature type="compositionally biased region" description="Polar residues" evidence="4">
    <location>
        <begin position="911"/>
        <end position="926"/>
    </location>
</feature>
<protein>
    <recommendedName>
        <fullName evidence="7">Protein bicaudal D</fullName>
    </recommendedName>
</protein>
<evidence type="ECO:0000256" key="4">
    <source>
        <dbReference type="SAM" id="MobiDB-lite"/>
    </source>
</evidence>
<dbReference type="GO" id="GO:0008093">
    <property type="term" value="F:cytoskeletal anchor activity"/>
    <property type="evidence" value="ECO:0007669"/>
    <property type="project" value="InterPro"/>
</dbReference>
<feature type="region of interest" description="Disordered" evidence="4">
    <location>
        <begin position="590"/>
        <end position="615"/>
    </location>
</feature>
<evidence type="ECO:0000313" key="6">
    <source>
        <dbReference type="Proteomes" id="UP001497525"/>
    </source>
</evidence>
<dbReference type="PANTHER" id="PTHR31233:SF6">
    <property type="entry name" value="PROTEIN BICAUDAL D"/>
    <property type="match status" value="1"/>
</dbReference>
<evidence type="ECO:0000256" key="3">
    <source>
        <dbReference type="SAM" id="Coils"/>
    </source>
</evidence>
<dbReference type="InterPro" id="IPR018477">
    <property type="entry name" value="BICD"/>
</dbReference>
<dbReference type="PANTHER" id="PTHR31233">
    <property type="entry name" value="BICAUDAL D FAMILY MEMBER"/>
    <property type="match status" value="1"/>
</dbReference>
<dbReference type="Pfam" id="PF09730">
    <property type="entry name" value="BicD"/>
    <property type="match status" value="1"/>
</dbReference>
<evidence type="ECO:0000313" key="5">
    <source>
        <dbReference type="EMBL" id="CAL5133200.1"/>
    </source>
</evidence>
<feature type="region of interest" description="Disordered" evidence="4">
    <location>
        <begin position="834"/>
        <end position="939"/>
    </location>
</feature>
<accession>A0AAV2T9Y2</accession>
<dbReference type="Gene3D" id="6.10.250.2470">
    <property type="match status" value="1"/>
</dbReference>
<reference evidence="5" key="1">
    <citation type="submission" date="2024-06" db="EMBL/GenBank/DDBJ databases">
        <authorList>
            <person name="Liu X."/>
            <person name="Lenzi L."/>
            <person name="Haldenby T S."/>
            <person name="Uol C."/>
        </authorList>
    </citation>
    <scope>NUCLEOTIDE SEQUENCE</scope>
</reference>
<organism evidence="5 6">
    <name type="scientific">Calicophoron daubneyi</name>
    <name type="common">Rumen fluke</name>
    <name type="synonym">Paramphistomum daubneyi</name>
    <dbReference type="NCBI Taxonomy" id="300641"/>
    <lineage>
        <taxon>Eukaryota</taxon>
        <taxon>Metazoa</taxon>
        <taxon>Spiralia</taxon>
        <taxon>Lophotrochozoa</taxon>
        <taxon>Platyhelminthes</taxon>
        <taxon>Trematoda</taxon>
        <taxon>Digenea</taxon>
        <taxon>Plagiorchiida</taxon>
        <taxon>Pronocephalata</taxon>
        <taxon>Paramphistomoidea</taxon>
        <taxon>Paramphistomidae</taxon>
        <taxon>Calicophoron</taxon>
    </lineage>
</organism>
<feature type="compositionally biased region" description="Low complexity" evidence="4">
    <location>
        <begin position="875"/>
        <end position="889"/>
    </location>
</feature>
<feature type="coiled-coil region" evidence="3">
    <location>
        <begin position="6"/>
        <end position="247"/>
    </location>
</feature>
<feature type="coiled-coil region" evidence="3">
    <location>
        <begin position="670"/>
        <end position="782"/>
    </location>
</feature>
<dbReference type="Proteomes" id="UP001497525">
    <property type="component" value="Unassembled WGS sequence"/>
</dbReference>
<evidence type="ECO:0000256" key="1">
    <source>
        <dbReference type="ARBA" id="ARBA00010061"/>
    </source>
</evidence>
<feature type="compositionally biased region" description="Polar residues" evidence="4">
    <location>
        <begin position="283"/>
        <end position="302"/>
    </location>
</feature>
<dbReference type="GO" id="GO:0072393">
    <property type="term" value="P:microtubule anchoring at microtubule organizing center"/>
    <property type="evidence" value="ECO:0007669"/>
    <property type="project" value="TreeGrafter"/>
</dbReference>
<dbReference type="GO" id="GO:0005794">
    <property type="term" value="C:Golgi apparatus"/>
    <property type="evidence" value="ECO:0007669"/>
    <property type="project" value="TreeGrafter"/>
</dbReference>
<proteinExistence type="inferred from homology"/>
<keyword evidence="2 3" id="KW-0175">Coiled coil</keyword>
<name>A0AAV2T9Y2_CALDB</name>
<dbReference type="EMBL" id="CAXLJL010000156">
    <property type="protein sequence ID" value="CAL5133200.1"/>
    <property type="molecule type" value="Genomic_DNA"/>
</dbReference>